<organism evidence="12 13">
    <name type="scientific">Blautia segnis</name>
    <dbReference type="NCBI Taxonomy" id="2763030"/>
    <lineage>
        <taxon>Bacteria</taxon>
        <taxon>Bacillati</taxon>
        <taxon>Bacillota</taxon>
        <taxon>Clostridia</taxon>
        <taxon>Lachnospirales</taxon>
        <taxon>Lachnospiraceae</taxon>
        <taxon>Blautia</taxon>
    </lineage>
</organism>
<dbReference type="GO" id="GO:0051536">
    <property type="term" value="F:iron-sulfur cluster binding"/>
    <property type="evidence" value="ECO:0007669"/>
    <property type="project" value="UniProtKB-KW"/>
</dbReference>
<keyword evidence="5" id="KW-0288">FMN</keyword>
<proteinExistence type="inferred from homology"/>
<evidence type="ECO:0000256" key="6">
    <source>
        <dbReference type="ARBA" id="ARBA00022723"/>
    </source>
</evidence>
<dbReference type="SUPFAM" id="SSF51905">
    <property type="entry name" value="FAD/NAD(P)-binding domain"/>
    <property type="match status" value="1"/>
</dbReference>
<dbReference type="InterPro" id="IPR023753">
    <property type="entry name" value="FAD/NAD-binding_dom"/>
</dbReference>
<comment type="caution">
    <text evidence="12">The sequence shown here is derived from an EMBL/GenBank/DDBJ whole genome shotgun (WGS) entry which is preliminary data.</text>
</comment>
<comment type="cofactor">
    <cofactor evidence="2">
        <name>[4Fe-4S] cluster</name>
        <dbReference type="ChEBI" id="CHEBI:49883"/>
    </cofactor>
</comment>
<comment type="similarity">
    <text evidence="3">In the N-terminal section; belongs to the NADH:flavin oxidoreductase/NADH oxidase family.</text>
</comment>
<dbReference type="AlphaFoldDB" id="A0A8I0AHS8"/>
<evidence type="ECO:0000313" key="13">
    <source>
        <dbReference type="Proteomes" id="UP000652847"/>
    </source>
</evidence>
<keyword evidence="13" id="KW-1185">Reference proteome</keyword>
<dbReference type="Gene3D" id="3.50.50.60">
    <property type="entry name" value="FAD/NAD(P)-binding domain"/>
    <property type="match status" value="1"/>
</dbReference>
<evidence type="ECO:0000256" key="8">
    <source>
        <dbReference type="ARBA" id="ARBA00023004"/>
    </source>
</evidence>
<evidence type="ECO:0000256" key="9">
    <source>
        <dbReference type="ARBA" id="ARBA00023014"/>
    </source>
</evidence>
<dbReference type="RefSeq" id="WP_186900986.1">
    <property type="nucleotide sequence ID" value="NZ_JACOOT010000010.1"/>
</dbReference>
<dbReference type="Pfam" id="PF07992">
    <property type="entry name" value="Pyr_redox_2"/>
    <property type="match status" value="1"/>
</dbReference>
<evidence type="ECO:0000256" key="1">
    <source>
        <dbReference type="ARBA" id="ARBA00001917"/>
    </source>
</evidence>
<evidence type="ECO:0000256" key="3">
    <source>
        <dbReference type="ARBA" id="ARBA00011048"/>
    </source>
</evidence>
<dbReference type="SUPFAM" id="SSF51395">
    <property type="entry name" value="FMN-linked oxidoreductases"/>
    <property type="match status" value="1"/>
</dbReference>
<dbReference type="InterPro" id="IPR036188">
    <property type="entry name" value="FAD/NAD-bd_sf"/>
</dbReference>
<feature type="domain" description="FAD/NAD(P)-binding" evidence="11">
    <location>
        <begin position="389"/>
        <end position="612"/>
    </location>
</feature>
<dbReference type="PRINTS" id="PR00368">
    <property type="entry name" value="FADPNR"/>
</dbReference>
<protein>
    <submittedName>
        <fullName evidence="12">FAD-dependent oxidoreductase</fullName>
    </submittedName>
</protein>
<keyword evidence="8" id="KW-0408">Iron</keyword>
<dbReference type="PANTHER" id="PTHR42917:SF2">
    <property type="entry name" value="2,4-DIENOYL-COA REDUCTASE [(2E)-ENOYL-COA-PRODUCING]"/>
    <property type="match status" value="1"/>
</dbReference>
<gene>
    <name evidence="12" type="ORF">H8S54_04245</name>
</gene>
<dbReference type="GO" id="GO:0016491">
    <property type="term" value="F:oxidoreductase activity"/>
    <property type="evidence" value="ECO:0007669"/>
    <property type="project" value="UniProtKB-KW"/>
</dbReference>
<dbReference type="GO" id="GO:0010181">
    <property type="term" value="F:FMN binding"/>
    <property type="evidence" value="ECO:0007669"/>
    <property type="project" value="InterPro"/>
</dbReference>
<dbReference type="Pfam" id="PF00724">
    <property type="entry name" value="Oxidored_FMN"/>
    <property type="match status" value="1"/>
</dbReference>
<dbReference type="EMBL" id="JACOOT010000010">
    <property type="protein sequence ID" value="MBC5650341.1"/>
    <property type="molecule type" value="Genomic_DNA"/>
</dbReference>
<dbReference type="PANTHER" id="PTHR42917">
    <property type="entry name" value="2,4-DIENOYL-COA REDUCTASE"/>
    <property type="match status" value="1"/>
</dbReference>
<reference evidence="12 13" key="1">
    <citation type="submission" date="2020-08" db="EMBL/GenBank/DDBJ databases">
        <title>Genome public.</title>
        <authorList>
            <person name="Liu C."/>
            <person name="Sun Q."/>
        </authorList>
    </citation>
    <scope>NUCLEOTIDE SEQUENCE [LARGE SCALE GENOMIC DNA]</scope>
    <source>
        <strain evidence="12 13">BX17</strain>
    </source>
</reference>
<evidence type="ECO:0000256" key="2">
    <source>
        <dbReference type="ARBA" id="ARBA00001966"/>
    </source>
</evidence>
<dbReference type="Proteomes" id="UP000652847">
    <property type="component" value="Unassembled WGS sequence"/>
</dbReference>
<keyword evidence="9" id="KW-0411">Iron-sulfur</keyword>
<dbReference type="Gene3D" id="3.20.20.70">
    <property type="entry name" value="Aldolase class I"/>
    <property type="match status" value="1"/>
</dbReference>
<dbReference type="Gene3D" id="3.40.50.720">
    <property type="entry name" value="NAD(P)-binding Rossmann-like Domain"/>
    <property type="match status" value="1"/>
</dbReference>
<dbReference type="CDD" id="cd02803">
    <property type="entry name" value="OYE_like_FMN_family"/>
    <property type="match status" value="1"/>
</dbReference>
<dbReference type="InterPro" id="IPR051793">
    <property type="entry name" value="NADH:flavin_oxidoreductase"/>
</dbReference>
<evidence type="ECO:0000256" key="4">
    <source>
        <dbReference type="ARBA" id="ARBA00022630"/>
    </source>
</evidence>
<feature type="domain" description="NADH:flavin oxidoreductase/NADH oxidase N-terminal" evidence="10">
    <location>
        <begin position="8"/>
        <end position="342"/>
    </location>
</feature>
<dbReference type="InterPro" id="IPR001155">
    <property type="entry name" value="OxRdtase_FMN_N"/>
</dbReference>
<keyword evidence="4" id="KW-0285">Flavoprotein</keyword>
<dbReference type="PRINTS" id="PR00469">
    <property type="entry name" value="PNDRDTASEII"/>
</dbReference>
<name>A0A8I0AHS8_9FIRM</name>
<evidence type="ECO:0000256" key="5">
    <source>
        <dbReference type="ARBA" id="ARBA00022643"/>
    </source>
</evidence>
<keyword evidence="6" id="KW-0479">Metal-binding</keyword>
<comment type="cofactor">
    <cofactor evidence="1">
        <name>FMN</name>
        <dbReference type="ChEBI" id="CHEBI:58210"/>
    </cofactor>
</comment>
<dbReference type="GO" id="GO:0046872">
    <property type="term" value="F:metal ion binding"/>
    <property type="evidence" value="ECO:0007669"/>
    <property type="project" value="UniProtKB-KW"/>
</dbReference>
<keyword evidence="7" id="KW-0560">Oxidoreductase</keyword>
<evidence type="ECO:0000259" key="11">
    <source>
        <dbReference type="Pfam" id="PF07992"/>
    </source>
</evidence>
<evidence type="ECO:0000256" key="7">
    <source>
        <dbReference type="ARBA" id="ARBA00023002"/>
    </source>
</evidence>
<evidence type="ECO:0000313" key="12">
    <source>
        <dbReference type="EMBL" id="MBC5650341.1"/>
    </source>
</evidence>
<accession>A0A8I0AHS8</accession>
<sequence>MERKYPHLCQPITLGNVTFRNRMFASPIGATDIDKDCVPGERTRAFYELRAKGGAAAVTMSELVVHPETDGSHMLHLDLATVGSLAAFTFTADAIKRHGAVPSVEFSHSGQYAGTYMADKNKKQGLTQYGPSDGVRPDGMKVTALTKEQIADIVKRYGETAILAKRAGFEMIMIHGGHTWLLNQFISPYFNHRTDEYGGSFENRMRFTIEVLKEVRNAVGPMFPIEFRMSGSELFEGGYDLDEGVRIAQAVEPYVDLIHVSAGSYQFGFFRTHPSMFAEHGVNVYLAEEIKKHVSKPVATIGALNDPAQMEEIIASGKADVVYMGRALLADPYLPQKVVSGNDDKIVKCLRCFACMAERPTTQTRRCTVNPLIGREIEGTEVLPAAVKKKVLVVGGGVAGLKAAVTAALRGHRVVLCEKSDKVGGILKCEQAIDFKQEMYQLGLSLEAQAKEAGVEIRCNTEVTPEYAEAQNADVMILAVGSNPIVPPLKGMDQDNVVVVNNYYLEKEKVGDSVVVLGGGLAGCEAAIHLAQEGKKVHLVEMRPELAPDANIRHRPILMQMIDKYVEAHTCYQGMEVTPDGVLCKDADGNEVLVPGKSVICAVGQRANRDAVNALRNCAPVVREIGDCVRPSNITNAIYMGYHAGLDA</sequence>
<evidence type="ECO:0000259" key="10">
    <source>
        <dbReference type="Pfam" id="PF00724"/>
    </source>
</evidence>
<dbReference type="InterPro" id="IPR013785">
    <property type="entry name" value="Aldolase_TIM"/>
</dbReference>